<comment type="caution">
    <text evidence="2">The sequence shown here is derived from an EMBL/GenBank/DDBJ whole genome shotgun (WGS) entry which is preliminary data.</text>
</comment>
<dbReference type="RefSeq" id="XP_041288452.1">
    <property type="nucleotide sequence ID" value="XM_041440640.1"/>
</dbReference>
<dbReference type="Proteomes" id="UP000823399">
    <property type="component" value="Unassembled WGS sequence"/>
</dbReference>
<gene>
    <name evidence="2" type="ORF">F5147DRAFT_763481</name>
</gene>
<name>A0A9P7EYH1_9AGAM</name>
<dbReference type="AlphaFoldDB" id="A0A9P7EYH1"/>
<keyword evidence="1" id="KW-0812">Transmembrane</keyword>
<proteinExistence type="predicted"/>
<feature type="transmembrane region" description="Helical" evidence="1">
    <location>
        <begin position="193"/>
        <end position="219"/>
    </location>
</feature>
<accession>A0A9P7EYH1</accession>
<feature type="transmembrane region" description="Helical" evidence="1">
    <location>
        <begin position="126"/>
        <end position="145"/>
    </location>
</feature>
<dbReference type="EMBL" id="JABBWM010000067">
    <property type="protein sequence ID" value="KAG2097056.1"/>
    <property type="molecule type" value="Genomic_DNA"/>
</dbReference>
<keyword evidence="3" id="KW-1185">Reference proteome</keyword>
<feature type="transmembrane region" description="Helical" evidence="1">
    <location>
        <begin position="166"/>
        <end position="187"/>
    </location>
</feature>
<dbReference type="OrthoDB" id="2681966at2759"/>
<sequence>MPVIPILIQLLNTLLYRDNDFDSCTIVWFIQAWGPVVVNAMLGVIMIARINAMYQGSKKLRIFLVVMLLGSTIASGVMTIIGNLGVSAPRSTRDSQSLPDEVVLSGYHMCFSDIGTYMGNLTYENVISVAVWEIFALFLTVRIVIMHFRELRQSPRRPIIGDYFTILIESHAFYFLAFAIMACLQLGTTSPNIALSSSVGSAVFTGILSISQMLQMFVLGPRLILSIREYHAKLVARADGGIGMTSLAFHAGGDALTSEDV</sequence>
<evidence type="ECO:0000313" key="2">
    <source>
        <dbReference type="EMBL" id="KAG2097056.1"/>
    </source>
</evidence>
<feature type="transmembrane region" description="Helical" evidence="1">
    <location>
        <begin position="60"/>
        <end position="81"/>
    </location>
</feature>
<keyword evidence="1" id="KW-1133">Transmembrane helix</keyword>
<organism evidence="2 3">
    <name type="scientific">Suillus discolor</name>
    <dbReference type="NCBI Taxonomy" id="1912936"/>
    <lineage>
        <taxon>Eukaryota</taxon>
        <taxon>Fungi</taxon>
        <taxon>Dikarya</taxon>
        <taxon>Basidiomycota</taxon>
        <taxon>Agaricomycotina</taxon>
        <taxon>Agaricomycetes</taxon>
        <taxon>Agaricomycetidae</taxon>
        <taxon>Boletales</taxon>
        <taxon>Suillineae</taxon>
        <taxon>Suillaceae</taxon>
        <taxon>Suillus</taxon>
    </lineage>
</organism>
<evidence type="ECO:0000256" key="1">
    <source>
        <dbReference type="SAM" id="Phobius"/>
    </source>
</evidence>
<protein>
    <submittedName>
        <fullName evidence="2">Uncharacterized protein</fullName>
    </submittedName>
</protein>
<dbReference type="GeneID" id="64702899"/>
<keyword evidence="1" id="KW-0472">Membrane</keyword>
<reference evidence="2" key="1">
    <citation type="journal article" date="2020" name="New Phytol.">
        <title>Comparative genomics reveals dynamic genome evolution in host specialist ectomycorrhizal fungi.</title>
        <authorList>
            <person name="Lofgren L.A."/>
            <person name="Nguyen N.H."/>
            <person name="Vilgalys R."/>
            <person name="Ruytinx J."/>
            <person name="Liao H.L."/>
            <person name="Branco S."/>
            <person name="Kuo A."/>
            <person name="LaButti K."/>
            <person name="Lipzen A."/>
            <person name="Andreopoulos W."/>
            <person name="Pangilinan J."/>
            <person name="Riley R."/>
            <person name="Hundley H."/>
            <person name="Na H."/>
            <person name="Barry K."/>
            <person name="Grigoriev I.V."/>
            <person name="Stajich J.E."/>
            <person name="Kennedy P.G."/>
        </authorList>
    </citation>
    <scope>NUCLEOTIDE SEQUENCE</scope>
    <source>
        <strain evidence="2">FC423</strain>
    </source>
</reference>
<feature type="transmembrane region" description="Helical" evidence="1">
    <location>
        <begin position="26"/>
        <end position="48"/>
    </location>
</feature>
<evidence type="ECO:0000313" key="3">
    <source>
        <dbReference type="Proteomes" id="UP000823399"/>
    </source>
</evidence>